<evidence type="ECO:0000313" key="2">
    <source>
        <dbReference type="EMBL" id="KXZ75723.1"/>
    </source>
</evidence>
<evidence type="ECO:0000313" key="3">
    <source>
        <dbReference type="Proteomes" id="UP000007266"/>
    </source>
</evidence>
<gene>
    <name evidence="2" type="primary">AUGUSTUS-3.0.2_30916</name>
    <name evidence="2" type="ORF">TcasGA2_TC030916</name>
</gene>
<evidence type="ECO:0000256" key="1">
    <source>
        <dbReference type="SAM" id="MobiDB-lite"/>
    </source>
</evidence>
<reference evidence="2 3" key="1">
    <citation type="journal article" date="2008" name="Nature">
        <title>The genome of the model beetle and pest Tribolium castaneum.</title>
        <authorList>
            <consortium name="Tribolium Genome Sequencing Consortium"/>
            <person name="Richards S."/>
            <person name="Gibbs R.A."/>
            <person name="Weinstock G.M."/>
            <person name="Brown S.J."/>
            <person name="Denell R."/>
            <person name="Beeman R.W."/>
            <person name="Gibbs R."/>
            <person name="Beeman R.W."/>
            <person name="Brown S.J."/>
            <person name="Bucher G."/>
            <person name="Friedrich M."/>
            <person name="Grimmelikhuijzen C.J."/>
            <person name="Klingler M."/>
            <person name="Lorenzen M."/>
            <person name="Richards S."/>
            <person name="Roth S."/>
            <person name="Schroder R."/>
            <person name="Tautz D."/>
            <person name="Zdobnov E.M."/>
            <person name="Muzny D."/>
            <person name="Gibbs R.A."/>
            <person name="Weinstock G.M."/>
            <person name="Attaway T."/>
            <person name="Bell S."/>
            <person name="Buhay C.J."/>
            <person name="Chandrabose M.N."/>
            <person name="Chavez D."/>
            <person name="Clerk-Blankenburg K.P."/>
            <person name="Cree A."/>
            <person name="Dao M."/>
            <person name="Davis C."/>
            <person name="Chacko J."/>
            <person name="Dinh H."/>
            <person name="Dugan-Rocha S."/>
            <person name="Fowler G."/>
            <person name="Garner T.T."/>
            <person name="Garnes J."/>
            <person name="Gnirke A."/>
            <person name="Hawes A."/>
            <person name="Hernandez J."/>
            <person name="Hines S."/>
            <person name="Holder M."/>
            <person name="Hume J."/>
            <person name="Jhangiani S.N."/>
            <person name="Joshi V."/>
            <person name="Khan Z.M."/>
            <person name="Jackson L."/>
            <person name="Kovar C."/>
            <person name="Kowis A."/>
            <person name="Lee S."/>
            <person name="Lewis L.R."/>
            <person name="Margolis J."/>
            <person name="Morgan M."/>
            <person name="Nazareth L.V."/>
            <person name="Nguyen N."/>
            <person name="Okwuonu G."/>
            <person name="Parker D."/>
            <person name="Richards S."/>
            <person name="Ruiz S.J."/>
            <person name="Santibanez J."/>
            <person name="Savard J."/>
            <person name="Scherer S.E."/>
            <person name="Schneider B."/>
            <person name="Sodergren E."/>
            <person name="Tautz D."/>
            <person name="Vattahil S."/>
            <person name="Villasana D."/>
            <person name="White C.S."/>
            <person name="Wright R."/>
            <person name="Park Y."/>
            <person name="Beeman R.W."/>
            <person name="Lord J."/>
            <person name="Oppert B."/>
            <person name="Lorenzen M."/>
            <person name="Brown S."/>
            <person name="Wang L."/>
            <person name="Savard J."/>
            <person name="Tautz D."/>
            <person name="Richards S."/>
            <person name="Weinstock G."/>
            <person name="Gibbs R.A."/>
            <person name="Liu Y."/>
            <person name="Worley K."/>
            <person name="Weinstock G."/>
            <person name="Elsik C.G."/>
            <person name="Reese J.T."/>
            <person name="Elhaik E."/>
            <person name="Landan G."/>
            <person name="Graur D."/>
            <person name="Arensburger P."/>
            <person name="Atkinson P."/>
            <person name="Beeman R.W."/>
            <person name="Beidler J."/>
            <person name="Brown S.J."/>
            <person name="Demuth J.P."/>
            <person name="Drury D.W."/>
            <person name="Du Y.Z."/>
            <person name="Fujiwara H."/>
            <person name="Lorenzen M."/>
            <person name="Maselli V."/>
            <person name="Osanai M."/>
            <person name="Park Y."/>
            <person name="Robertson H.M."/>
            <person name="Tu Z."/>
            <person name="Wang J.J."/>
            <person name="Wang S."/>
            <person name="Richards S."/>
            <person name="Song H."/>
            <person name="Zhang L."/>
            <person name="Sodergren E."/>
            <person name="Werner D."/>
            <person name="Stanke M."/>
            <person name="Morgenstern B."/>
            <person name="Solovyev V."/>
            <person name="Kosarev P."/>
            <person name="Brown G."/>
            <person name="Chen H.C."/>
            <person name="Ermolaeva O."/>
            <person name="Hlavina W."/>
            <person name="Kapustin Y."/>
            <person name="Kiryutin B."/>
            <person name="Kitts P."/>
            <person name="Maglott D."/>
            <person name="Pruitt K."/>
            <person name="Sapojnikov V."/>
            <person name="Souvorov A."/>
            <person name="Mackey A.J."/>
            <person name="Waterhouse R.M."/>
            <person name="Wyder S."/>
            <person name="Zdobnov E.M."/>
            <person name="Zdobnov E.M."/>
            <person name="Wyder S."/>
            <person name="Kriventseva E.V."/>
            <person name="Kadowaki T."/>
            <person name="Bork P."/>
            <person name="Aranda M."/>
            <person name="Bao R."/>
            <person name="Beermann A."/>
            <person name="Berns N."/>
            <person name="Bolognesi R."/>
            <person name="Bonneton F."/>
            <person name="Bopp D."/>
            <person name="Brown S.J."/>
            <person name="Bucher G."/>
            <person name="Butts T."/>
            <person name="Chaumot A."/>
            <person name="Denell R.E."/>
            <person name="Ferrier D.E."/>
            <person name="Friedrich M."/>
            <person name="Gordon C.M."/>
            <person name="Jindra M."/>
            <person name="Klingler M."/>
            <person name="Lan Q."/>
            <person name="Lattorff H.M."/>
            <person name="Laudet V."/>
            <person name="von Levetsow C."/>
            <person name="Liu Z."/>
            <person name="Lutz R."/>
            <person name="Lynch J.A."/>
            <person name="da Fonseca R.N."/>
            <person name="Posnien N."/>
            <person name="Reuter R."/>
            <person name="Roth S."/>
            <person name="Savard J."/>
            <person name="Schinko J.B."/>
            <person name="Schmitt C."/>
            <person name="Schoppmeier M."/>
            <person name="Schroder R."/>
            <person name="Shippy T.D."/>
            <person name="Simonnet F."/>
            <person name="Marques-Souza H."/>
            <person name="Tautz D."/>
            <person name="Tomoyasu Y."/>
            <person name="Trauner J."/>
            <person name="Van der Zee M."/>
            <person name="Vervoort M."/>
            <person name="Wittkopp N."/>
            <person name="Wimmer E.A."/>
            <person name="Yang X."/>
            <person name="Jones A.K."/>
            <person name="Sattelle D.B."/>
            <person name="Ebert P.R."/>
            <person name="Nelson D."/>
            <person name="Scott J.G."/>
            <person name="Beeman R.W."/>
            <person name="Muthukrishnan S."/>
            <person name="Kramer K.J."/>
            <person name="Arakane Y."/>
            <person name="Beeman R.W."/>
            <person name="Zhu Q."/>
            <person name="Hogenkamp D."/>
            <person name="Dixit R."/>
            <person name="Oppert B."/>
            <person name="Jiang H."/>
            <person name="Zou Z."/>
            <person name="Marshall J."/>
            <person name="Elpidina E."/>
            <person name="Vinokurov K."/>
            <person name="Oppert C."/>
            <person name="Zou Z."/>
            <person name="Evans J."/>
            <person name="Lu Z."/>
            <person name="Zhao P."/>
            <person name="Sumathipala N."/>
            <person name="Altincicek B."/>
            <person name="Vilcinskas A."/>
            <person name="Williams M."/>
            <person name="Hultmark D."/>
            <person name="Hetru C."/>
            <person name="Jiang H."/>
            <person name="Grimmelikhuijzen C.J."/>
            <person name="Hauser F."/>
            <person name="Cazzamali G."/>
            <person name="Williamson M."/>
            <person name="Park Y."/>
            <person name="Li B."/>
            <person name="Tanaka Y."/>
            <person name="Predel R."/>
            <person name="Neupert S."/>
            <person name="Schachtner J."/>
            <person name="Verleyen P."/>
            <person name="Raible F."/>
            <person name="Bork P."/>
            <person name="Friedrich M."/>
            <person name="Walden K.K."/>
            <person name="Robertson H.M."/>
            <person name="Angeli S."/>
            <person name="Foret S."/>
            <person name="Bucher G."/>
            <person name="Schuetz S."/>
            <person name="Maleszka R."/>
            <person name="Wimmer E.A."/>
            <person name="Beeman R.W."/>
            <person name="Lorenzen M."/>
            <person name="Tomoyasu Y."/>
            <person name="Miller S.C."/>
            <person name="Grossmann D."/>
            <person name="Bucher G."/>
        </authorList>
    </citation>
    <scope>NUCLEOTIDE SEQUENCE [LARGE SCALE GENOMIC DNA]</scope>
    <source>
        <strain evidence="2 3">Georgia GA2</strain>
    </source>
</reference>
<feature type="region of interest" description="Disordered" evidence="1">
    <location>
        <begin position="1"/>
        <end position="36"/>
    </location>
</feature>
<protein>
    <submittedName>
        <fullName evidence="2">Uncharacterized protein</fullName>
    </submittedName>
</protein>
<accession>A0A139W8V2</accession>
<dbReference type="Proteomes" id="UP000007266">
    <property type="component" value="Unassembled WGS sequence"/>
</dbReference>
<reference evidence="2 3" key="2">
    <citation type="journal article" date="2010" name="Nucleic Acids Res.">
        <title>BeetleBase in 2010: revisions to provide comprehensive genomic information for Tribolium castaneum.</title>
        <authorList>
            <person name="Kim H.S."/>
            <person name="Murphy T."/>
            <person name="Xia J."/>
            <person name="Caragea D."/>
            <person name="Park Y."/>
            <person name="Beeman R.W."/>
            <person name="Lorenzen M.D."/>
            <person name="Butcher S."/>
            <person name="Manak J.R."/>
            <person name="Brown S.J."/>
        </authorList>
    </citation>
    <scope>NUCLEOTIDE SEQUENCE [LARGE SCALE GENOMIC DNA]</scope>
    <source>
        <strain evidence="2 3">Georgia GA2</strain>
    </source>
</reference>
<proteinExistence type="predicted"/>
<dbReference type="AlphaFoldDB" id="A0A139W8V2"/>
<organism evidence="2 3">
    <name type="scientific">Tribolium castaneum</name>
    <name type="common">Red flour beetle</name>
    <dbReference type="NCBI Taxonomy" id="7070"/>
    <lineage>
        <taxon>Eukaryota</taxon>
        <taxon>Metazoa</taxon>
        <taxon>Ecdysozoa</taxon>
        <taxon>Arthropoda</taxon>
        <taxon>Hexapoda</taxon>
        <taxon>Insecta</taxon>
        <taxon>Pterygota</taxon>
        <taxon>Neoptera</taxon>
        <taxon>Endopterygota</taxon>
        <taxon>Coleoptera</taxon>
        <taxon>Polyphaga</taxon>
        <taxon>Cucujiformia</taxon>
        <taxon>Tenebrionidae</taxon>
        <taxon>Tenebrionidae incertae sedis</taxon>
        <taxon>Tribolium</taxon>
    </lineage>
</organism>
<keyword evidence="3" id="KW-1185">Reference proteome</keyword>
<dbReference type="InParanoid" id="A0A139W8V2"/>
<name>A0A139W8V2_TRICA</name>
<dbReference type="EMBL" id="KQ972933">
    <property type="protein sequence ID" value="KXZ75723.1"/>
    <property type="molecule type" value="Genomic_DNA"/>
</dbReference>
<sequence>MQPQPVPPTAASHWPALSQRYPQQQQEPPKPQGTMTTAETLAQLSQACNRLDQLVDLSKMLKAVVDLTTLLEGCTDPTSKFMTVFEFTQNLHTYGF</sequence>